<comment type="caution">
    <text evidence="1">The sequence shown here is derived from an EMBL/GenBank/DDBJ whole genome shotgun (WGS) entry which is preliminary data.</text>
</comment>
<evidence type="ECO:0000313" key="1">
    <source>
        <dbReference type="EMBL" id="KAK0136653.1"/>
    </source>
</evidence>
<accession>A0AA47NTK5</accession>
<reference evidence="1" key="1">
    <citation type="journal article" date="2023" name="Front. Mar. Sci.">
        <title>A new Merluccius polli reference genome to investigate the effects of global change in West African waters.</title>
        <authorList>
            <person name="Mateo J.L."/>
            <person name="Blanco-Fernandez C."/>
            <person name="Garcia-Vazquez E."/>
            <person name="Machado-Schiaffino G."/>
        </authorList>
    </citation>
    <scope>NUCLEOTIDE SEQUENCE</scope>
    <source>
        <strain evidence="1">C29</strain>
        <tissue evidence="1">Fin</tissue>
    </source>
</reference>
<keyword evidence="2" id="KW-1185">Reference proteome</keyword>
<dbReference type="AlphaFoldDB" id="A0AA47NTK5"/>
<dbReference type="EMBL" id="JAOPHQ010005134">
    <property type="protein sequence ID" value="KAK0136653.1"/>
    <property type="molecule type" value="Genomic_DNA"/>
</dbReference>
<name>A0AA47NTK5_MERPO</name>
<evidence type="ECO:0000313" key="2">
    <source>
        <dbReference type="Proteomes" id="UP001174136"/>
    </source>
</evidence>
<protein>
    <submittedName>
        <fullName evidence="1">Uncharacterized protein</fullName>
    </submittedName>
</protein>
<gene>
    <name evidence="1" type="ORF">N1851_027156</name>
</gene>
<organism evidence="1 2">
    <name type="scientific">Merluccius polli</name>
    <name type="common">Benguela hake</name>
    <name type="synonym">Merluccius cadenati</name>
    <dbReference type="NCBI Taxonomy" id="89951"/>
    <lineage>
        <taxon>Eukaryota</taxon>
        <taxon>Metazoa</taxon>
        <taxon>Chordata</taxon>
        <taxon>Craniata</taxon>
        <taxon>Vertebrata</taxon>
        <taxon>Euteleostomi</taxon>
        <taxon>Actinopterygii</taxon>
        <taxon>Neopterygii</taxon>
        <taxon>Teleostei</taxon>
        <taxon>Neoteleostei</taxon>
        <taxon>Acanthomorphata</taxon>
        <taxon>Zeiogadaria</taxon>
        <taxon>Gadariae</taxon>
        <taxon>Gadiformes</taxon>
        <taxon>Gadoidei</taxon>
        <taxon>Merlucciidae</taxon>
        <taxon>Merluccius</taxon>
    </lineage>
</organism>
<proteinExistence type="predicted"/>
<sequence>MEEVHFEIYSQAKDAALQWKKVGKRHSQTKRNKHFTEQWGIVEPVEKVIGTRFDSRRNKTTGTYDQVIVNDTFANIPILEVTLKTIFKNPELSDMFKPRHVPKEEKDALQIQLFYDDFKTANPLGSKKGIHKLGAIYFTLRNFPAIFNSSLVNIHLCALFHAQDKPYGFNLILEPLEWHKYQIKVSQ</sequence>
<dbReference type="Proteomes" id="UP001174136">
    <property type="component" value="Unassembled WGS sequence"/>
</dbReference>